<name>A0A8J7EXY5_9CYAN</name>
<evidence type="ECO:0000313" key="2">
    <source>
        <dbReference type="Proteomes" id="UP000620559"/>
    </source>
</evidence>
<dbReference type="EMBL" id="JADEWL010000011">
    <property type="protein sequence ID" value="MBE9212151.1"/>
    <property type="molecule type" value="Genomic_DNA"/>
</dbReference>
<organism evidence="1 2">
    <name type="scientific">Plectonema cf. radiosum LEGE 06105</name>
    <dbReference type="NCBI Taxonomy" id="945769"/>
    <lineage>
        <taxon>Bacteria</taxon>
        <taxon>Bacillati</taxon>
        <taxon>Cyanobacteriota</taxon>
        <taxon>Cyanophyceae</taxon>
        <taxon>Oscillatoriophycideae</taxon>
        <taxon>Oscillatoriales</taxon>
        <taxon>Microcoleaceae</taxon>
        <taxon>Plectonema</taxon>
    </lineage>
</organism>
<keyword evidence="2" id="KW-1185">Reference proteome</keyword>
<dbReference type="Pfam" id="PF21826">
    <property type="entry name" value="DUF6887"/>
    <property type="match status" value="1"/>
</dbReference>
<protein>
    <submittedName>
        <fullName evidence="1">Uncharacterized protein</fullName>
    </submittedName>
</protein>
<reference evidence="1" key="1">
    <citation type="submission" date="2020-10" db="EMBL/GenBank/DDBJ databases">
        <authorList>
            <person name="Castelo-Branco R."/>
            <person name="Eusebio N."/>
            <person name="Adriana R."/>
            <person name="Vieira A."/>
            <person name="Brugerolle De Fraissinette N."/>
            <person name="Rezende De Castro R."/>
            <person name="Schneider M.P."/>
            <person name="Vasconcelos V."/>
            <person name="Leao P.N."/>
        </authorList>
    </citation>
    <scope>NUCLEOTIDE SEQUENCE</scope>
    <source>
        <strain evidence="1">LEGE 06105</strain>
    </source>
</reference>
<sequence length="61" mass="7281">MSNFDYKQLTEAELREYIKSHPQDEDAFQHYLSIIRAKPNRVVVSTDEQLEAELKQRLTEK</sequence>
<evidence type="ECO:0000313" key="1">
    <source>
        <dbReference type="EMBL" id="MBE9212151.1"/>
    </source>
</evidence>
<dbReference type="InterPro" id="IPR054053">
    <property type="entry name" value="DUF6887"/>
</dbReference>
<comment type="caution">
    <text evidence="1">The sequence shown here is derived from an EMBL/GenBank/DDBJ whole genome shotgun (WGS) entry which is preliminary data.</text>
</comment>
<dbReference type="RefSeq" id="WP_193917814.1">
    <property type="nucleotide sequence ID" value="NZ_JADEWL010000011.1"/>
</dbReference>
<gene>
    <name evidence="1" type="ORF">IQ247_05390</name>
</gene>
<dbReference type="AlphaFoldDB" id="A0A8J7EXY5"/>
<accession>A0A8J7EXY5</accession>
<proteinExistence type="predicted"/>
<dbReference type="Proteomes" id="UP000620559">
    <property type="component" value="Unassembled WGS sequence"/>
</dbReference>